<keyword evidence="4" id="KW-1185">Reference proteome</keyword>
<sequence>MDEQKVALARGCSQKISSDGKLQFVDPNVASAHDVGGDSSLTIPKKSEAMGEVSSDSARVTKLRRPTRWGTPTNSSAATIPSSIKTASIPLPVGPPAHMPRLSSEVIPRHNSLQPNTTKKKFPQPSALNTSPSTSYSLNAFAPPLGSSQPGLTSLTNQSLTSLSTQANLSLPQLSTALSHQQVLQLQPNLLPSFAVVQPPFGFGVSNLLAAGLFGNGPLGPPISQPASMFLGNLPVGNQNQITTVPGFSSLQQSSLLQNSQIPVGGVPPPPPAVRVNETVAPISESLAVKIRQLAEATGVKTFDNCLKDDKKVEMDSKNSESGRKSGKSASAEDEEASETDRKLHKNGPNFELARVMLSRSLKKVYKRKQITKEEYKEIMKKGVTALSQRSKLDPVKVEEYAKKYVECIVHRRKKKH</sequence>
<gene>
    <name evidence="3" type="ORF">AB6A40_006103</name>
</gene>
<feature type="region of interest" description="Disordered" evidence="1">
    <location>
        <begin position="33"/>
        <end position="132"/>
    </location>
</feature>
<protein>
    <recommendedName>
        <fullName evidence="2">SFR19-like C-terminal domain-containing protein</fullName>
    </recommendedName>
</protein>
<evidence type="ECO:0000313" key="4">
    <source>
        <dbReference type="Proteomes" id="UP001608902"/>
    </source>
</evidence>
<feature type="domain" description="SFR19-like C-terminal" evidence="2">
    <location>
        <begin position="361"/>
        <end position="416"/>
    </location>
</feature>
<dbReference type="InterPro" id="IPR057031">
    <property type="entry name" value="SFR19-like_C"/>
</dbReference>
<accession>A0ABD6EHD8</accession>
<dbReference type="PANTHER" id="PTHR12618">
    <property type="entry name" value="PHD AND RING FINGER DOMAIN-CONTAINING PROTEIN 1"/>
    <property type="match status" value="1"/>
</dbReference>
<name>A0ABD6EHD8_9BILA</name>
<feature type="compositionally biased region" description="Basic and acidic residues" evidence="1">
    <location>
        <begin position="313"/>
        <end position="324"/>
    </location>
</feature>
<dbReference type="InterPro" id="IPR047157">
    <property type="entry name" value="PHRF1/Atg35"/>
</dbReference>
<evidence type="ECO:0000256" key="1">
    <source>
        <dbReference type="SAM" id="MobiDB-lite"/>
    </source>
</evidence>
<dbReference type="PANTHER" id="PTHR12618:SF20">
    <property type="entry name" value="PHD AND RING FINGER DOMAIN-CONTAINING PROTEIN 1"/>
    <property type="match status" value="1"/>
</dbReference>
<dbReference type="AlphaFoldDB" id="A0ABD6EHD8"/>
<comment type="caution">
    <text evidence="3">The sequence shown here is derived from an EMBL/GenBank/DDBJ whole genome shotgun (WGS) entry which is preliminary data.</text>
</comment>
<organism evidence="3 4">
    <name type="scientific">Gnathostoma spinigerum</name>
    <dbReference type="NCBI Taxonomy" id="75299"/>
    <lineage>
        <taxon>Eukaryota</taxon>
        <taxon>Metazoa</taxon>
        <taxon>Ecdysozoa</taxon>
        <taxon>Nematoda</taxon>
        <taxon>Chromadorea</taxon>
        <taxon>Rhabditida</taxon>
        <taxon>Spirurina</taxon>
        <taxon>Gnathostomatomorpha</taxon>
        <taxon>Gnathostomatoidea</taxon>
        <taxon>Gnathostomatidae</taxon>
        <taxon>Gnathostoma</taxon>
    </lineage>
</organism>
<reference evidence="3 4" key="1">
    <citation type="submission" date="2024-08" db="EMBL/GenBank/DDBJ databases">
        <title>Gnathostoma spinigerum genome.</title>
        <authorList>
            <person name="Gonzalez-Bertolin B."/>
            <person name="Monzon S."/>
            <person name="Zaballos A."/>
            <person name="Jimenez P."/>
            <person name="Dekumyoy P."/>
            <person name="Varona S."/>
            <person name="Cuesta I."/>
            <person name="Sumanam S."/>
            <person name="Adisakwattana P."/>
            <person name="Gasser R.B."/>
            <person name="Hernandez-Gonzalez A."/>
            <person name="Young N.D."/>
            <person name="Perteguer M.J."/>
        </authorList>
    </citation>
    <scope>NUCLEOTIDE SEQUENCE [LARGE SCALE GENOMIC DNA]</scope>
    <source>
        <strain evidence="3">AL3</strain>
        <tissue evidence="3">Liver</tissue>
    </source>
</reference>
<feature type="region of interest" description="Disordered" evidence="1">
    <location>
        <begin position="313"/>
        <end position="348"/>
    </location>
</feature>
<proteinExistence type="predicted"/>
<feature type="compositionally biased region" description="Polar residues" evidence="1">
    <location>
        <begin position="70"/>
        <end position="86"/>
    </location>
</feature>
<dbReference type="Proteomes" id="UP001608902">
    <property type="component" value="Unassembled WGS sequence"/>
</dbReference>
<evidence type="ECO:0000313" key="3">
    <source>
        <dbReference type="EMBL" id="MFH4979394.1"/>
    </source>
</evidence>
<evidence type="ECO:0000259" key="2">
    <source>
        <dbReference type="Pfam" id="PF23030"/>
    </source>
</evidence>
<dbReference type="Pfam" id="PF23030">
    <property type="entry name" value="SCAF11-like_C"/>
    <property type="match status" value="1"/>
</dbReference>
<dbReference type="EMBL" id="JBGFUD010004141">
    <property type="protein sequence ID" value="MFH4979394.1"/>
    <property type="molecule type" value="Genomic_DNA"/>
</dbReference>